<comment type="caution">
    <text evidence="3">The sequence shown here is derived from an EMBL/GenBank/DDBJ whole genome shotgun (WGS) entry which is preliminary data.</text>
</comment>
<dbReference type="AlphaFoldDB" id="A0A9X0ADQ0"/>
<reference evidence="3" key="1">
    <citation type="submission" date="2022-11" db="EMBL/GenBank/DDBJ databases">
        <title>Genome Resource of Sclerotinia nivalis Strain SnTB1, a Plant Pathogen Isolated from American Ginseng.</title>
        <authorList>
            <person name="Fan S."/>
        </authorList>
    </citation>
    <scope>NUCLEOTIDE SEQUENCE</scope>
    <source>
        <strain evidence="3">SnTB1</strain>
    </source>
</reference>
<dbReference type="EMBL" id="JAPEIS010000012">
    <property type="protein sequence ID" value="KAJ8060929.1"/>
    <property type="molecule type" value="Genomic_DNA"/>
</dbReference>
<organism evidence="3 4">
    <name type="scientific">Sclerotinia nivalis</name>
    <dbReference type="NCBI Taxonomy" id="352851"/>
    <lineage>
        <taxon>Eukaryota</taxon>
        <taxon>Fungi</taxon>
        <taxon>Dikarya</taxon>
        <taxon>Ascomycota</taxon>
        <taxon>Pezizomycotina</taxon>
        <taxon>Leotiomycetes</taxon>
        <taxon>Helotiales</taxon>
        <taxon>Sclerotiniaceae</taxon>
        <taxon>Sclerotinia</taxon>
    </lineage>
</organism>
<keyword evidence="2" id="KW-0472">Membrane</keyword>
<sequence length="171" mass="17635">MFVEPGNSLTTSAAASASTSVLANTTVSTSTSSTTSQTSLSPATASSSPSATSTPTPLSSATTTSTATIVGAAVGVPLGLAFITALLLLFRERKKHTNHETNNFGMKKLDQNGGVSPGFNSLALPNGAPRTGYYASQPRENYTHAENREGEGPRAVGGMESWTPHYELGVR</sequence>
<keyword evidence="2" id="KW-0812">Transmembrane</keyword>
<proteinExistence type="predicted"/>
<evidence type="ECO:0000256" key="1">
    <source>
        <dbReference type="SAM" id="MobiDB-lite"/>
    </source>
</evidence>
<accession>A0A9X0ADQ0</accession>
<evidence type="ECO:0000313" key="3">
    <source>
        <dbReference type="EMBL" id="KAJ8060929.1"/>
    </source>
</evidence>
<evidence type="ECO:0000256" key="2">
    <source>
        <dbReference type="SAM" id="Phobius"/>
    </source>
</evidence>
<name>A0A9X0ADQ0_9HELO</name>
<feature type="region of interest" description="Disordered" evidence="1">
    <location>
        <begin position="26"/>
        <end position="62"/>
    </location>
</feature>
<dbReference type="Proteomes" id="UP001152300">
    <property type="component" value="Unassembled WGS sequence"/>
</dbReference>
<keyword evidence="2" id="KW-1133">Transmembrane helix</keyword>
<feature type="transmembrane region" description="Helical" evidence="2">
    <location>
        <begin position="67"/>
        <end position="90"/>
    </location>
</feature>
<protein>
    <submittedName>
        <fullName evidence="3">Uncharacterized protein</fullName>
    </submittedName>
</protein>
<keyword evidence="4" id="KW-1185">Reference proteome</keyword>
<evidence type="ECO:0000313" key="4">
    <source>
        <dbReference type="Proteomes" id="UP001152300"/>
    </source>
</evidence>
<gene>
    <name evidence="3" type="ORF">OCU04_010009</name>
</gene>